<keyword evidence="3" id="KW-1185">Reference proteome</keyword>
<feature type="transmembrane region" description="Helical" evidence="1">
    <location>
        <begin position="25"/>
        <end position="54"/>
    </location>
</feature>
<name>A0A1N7RM98_9BURK</name>
<keyword evidence="1" id="KW-0472">Membrane</keyword>
<evidence type="ECO:0000313" key="3">
    <source>
        <dbReference type="Proteomes" id="UP000187012"/>
    </source>
</evidence>
<keyword evidence="1" id="KW-1133">Transmembrane helix</keyword>
<dbReference type="Proteomes" id="UP000187012">
    <property type="component" value="Unassembled WGS sequence"/>
</dbReference>
<evidence type="ECO:0000256" key="1">
    <source>
        <dbReference type="SAM" id="Phobius"/>
    </source>
</evidence>
<dbReference type="STRING" id="1247936.BN2475_80005"/>
<dbReference type="EMBL" id="CYGX02000008">
    <property type="protein sequence ID" value="SIT36168.1"/>
    <property type="molecule type" value="Genomic_DNA"/>
</dbReference>
<sequence>MADLVRASIFDVTGRLPPMLLGLPLVLSALCIACLVGGATFLLCISCALAGFLANITPGATLLSLLRRPACSQATCQEHRSDKYRRQTDMLVHDAISRRQRPER</sequence>
<evidence type="ECO:0000313" key="2">
    <source>
        <dbReference type="EMBL" id="SIT36168.1"/>
    </source>
</evidence>
<proteinExistence type="predicted"/>
<reference evidence="2 3" key="1">
    <citation type="submission" date="2016-12" db="EMBL/GenBank/DDBJ databases">
        <authorList>
            <person name="Song W.-J."/>
            <person name="Kurnit D.M."/>
        </authorList>
    </citation>
    <scope>NUCLEOTIDE SEQUENCE [LARGE SCALE GENOMIC DNA]</scope>
    <source>
        <strain evidence="2 3">STM7296</strain>
    </source>
</reference>
<organism evidence="2 3">
    <name type="scientific">Paraburkholderia ribeironis</name>
    <dbReference type="NCBI Taxonomy" id="1247936"/>
    <lineage>
        <taxon>Bacteria</taxon>
        <taxon>Pseudomonadati</taxon>
        <taxon>Pseudomonadota</taxon>
        <taxon>Betaproteobacteria</taxon>
        <taxon>Burkholderiales</taxon>
        <taxon>Burkholderiaceae</taxon>
        <taxon>Paraburkholderia</taxon>
    </lineage>
</organism>
<keyword evidence="1" id="KW-0812">Transmembrane</keyword>
<protein>
    <submittedName>
        <fullName evidence="2">Uncharacterized protein</fullName>
    </submittedName>
</protein>
<dbReference type="AlphaFoldDB" id="A0A1N7RM98"/>
<accession>A0A1N7RM98</accession>
<gene>
    <name evidence="2" type="ORF">BN2475_80005</name>
</gene>